<dbReference type="Proteomes" id="UP000190890">
    <property type="component" value="Unassembled WGS sequence"/>
</dbReference>
<dbReference type="RefSeq" id="WP_077847085.1">
    <property type="nucleotide sequence ID" value="NZ_LZZM01000127.1"/>
</dbReference>
<keyword evidence="2" id="KW-1185">Reference proteome</keyword>
<evidence type="ECO:0000313" key="1">
    <source>
        <dbReference type="EMBL" id="OOM78312.1"/>
    </source>
</evidence>
<dbReference type="STRING" id="29367.CLPUN_19210"/>
<protein>
    <submittedName>
        <fullName evidence="1">Uncharacterized protein</fullName>
    </submittedName>
</protein>
<name>A0A1S8TL51_9CLOT</name>
<dbReference type="EMBL" id="LZZM01000127">
    <property type="protein sequence ID" value="OOM78312.1"/>
    <property type="molecule type" value="Genomic_DNA"/>
</dbReference>
<evidence type="ECO:0000313" key="2">
    <source>
        <dbReference type="Proteomes" id="UP000190890"/>
    </source>
</evidence>
<proteinExistence type="predicted"/>
<reference evidence="1 2" key="1">
    <citation type="submission" date="2016-05" db="EMBL/GenBank/DDBJ databases">
        <title>Microbial solvent formation.</title>
        <authorList>
            <person name="Poehlein A."/>
            <person name="Montoya Solano J.D."/>
            <person name="Flitsch S."/>
            <person name="Krabben P."/>
            <person name="Duerre P."/>
            <person name="Daniel R."/>
        </authorList>
    </citation>
    <scope>NUCLEOTIDE SEQUENCE [LARGE SCALE GENOMIC DNA]</scope>
    <source>
        <strain evidence="1 2">DSM 2619</strain>
    </source>
</reference>
<accession>A0A1S8TL51</accession>
<dbReference type="AlphaFoldDB" id="A0A1S8TL51"/>
<organism evidence="1 2">
    <name type="scientific">Clostridium puniceum</name>
    <dbReference type="NCBI Taxonomy" id="29367"/>
    <lineage>
        <taxon>Bacteria</taxon>
        <taxon>Bacillati</taxon>
        <taxon>Bacillota</taxon>
        <taxon>Clostridia</taxon>
        <taxon>Eubacteriales</taxon>
        <taxon>Clostridiaceae</taxon>
        <taxon>Clostridium</taxon>
    </lineage>
</organism>
<dbReference type="OrthoDB" id="367880at2"/>
<gene>
    <name evidence="1" type="ORF">CLPUN_19210</name>
</gene>
<comment type="caution">
    <text evidence="1">The sequence shown here is derived from an EMBL/GenBank/DDBJ whole genome shotgun (WGS) entry which is preliminary data.</text>
</comment>
<sequence>MGKKKKFKKHTNNKIEIWTEEQAEEYLKGIYGMEFIAGFTEGGVPYGIFEEDLEIDMVYESEKVEDSCDELPF</sequence>